<dbReference type="WBParaSite" id="nRc.2.0.1.t44134-RA">
    <property type="protein sequence ID" value="nRc.2.0.1.t44134-RA"/>
    <property type="gene ID" value="nRc.2.0.1.g44134"/>
</dbReference>
<protein>
    <submittedName>
        <fullName evidence="2">Uncharacterized protein</fullName>
    </submittedName>
</protein>
<accession>A0A915L2Z1</accession>
<sequence length="156" mass="18107">MNQNILLGYLTIHNVDKNNIENQLIVILNVPFYFHSESDRFTLKPTPLSFTKETKVIILQPGDVAEFMSIKLSKTVDDFLTVLKSNETHLILTNMMNPNIKYDENNLFTIYLVDYYRSEANAHLFNSLQMEFNDGSTFNRNNSRMSIAYDVLQTLV</sequence>
<name>A0A915L2Z1_ROMCU</name>
<keyword evidence="1" id="KW-1185">Reference proteome</keyword>
<evidence type="ECO:0000313" key="2">
    <source>
        <dbReference type="WBParaSite" id="nRc.2.0.1.t44134-RA"/>
    </source>
</evidence>
<proteinExistence type="predicted"/>
<evidence type="ECO:0000313" key="1">
    <source>
        <dbReference type="Proteomes" id="UP000887565"/>
    </source>
</evidence>
<dbReference type="AlphaFoldDB" id="A0A915L2Z1"/>
<reference evidence="2" key="1">
    <citation type="submission" date="2022-11" db="UniProtKB">
        <authorList>
            <consortium name="WormBaseParasite"/>
        </authorList>
    </citation>
    <scope>IDENTIFICATION</scope>
</reference>
<dbReference type="Proteomes" id="UP000887565">
    <property type="component" value="Unplaced"/>
</dbReference>
<organism evidence="1 2">
    <name type="scientific">Romanomermis culicivorax</name>
    <name type="common">Nematode worm</name>
    <dbReference type="NCBI Taxonomy" id="13658"/>
    <lineage>
        <taxon>Eukaryota</taxon>
        <taxon>Metazoa</taxon>
        <taxon>Ecdysozoa</taxon>
        <taxon>Nematoda</taxon>
        <taxon>Enoplea</taxon>
        <taxon>Dorylaimia</taxon>
        <taxon>Mermithida</taxon>
        <taxon>Mermithoidea</taxon>
        <taxon>Mermithidae</taxon>
        <taxon>Romanomermis</taxon>
    </lineage>
</organism>